<evidence type="ECO:0000313" key="2">
    <source>
        <dbReference type="Proteomes" id="UP000461768"/>
    </source>
</evidence>
<reference evidence="1 2" key="2">
    <citation type="submission" date="2020-02" db="EMBL/GenBank/DDBJ databases">
        <title>Candidatus Galacturonibacter soehngenii shows hetero-acetogenic catabolism of galacturonic acid but lacks a canonical carbon monoxide dehydrogenase/acetyl-CoA synthase complex.</title>
        <authorList>
            <person name="Diender M."/>
            <person name="Stouten G.R."/>
            <person name="Petersen J.F."/>
            <person name="Nielsen P.H."/>
            <person name="Dueholm M.S."/>
            <person name="Pronk J.T."/>
            <person name="Van Loosdrecht M.C.M."/>
        </authorList>
    </citation>
    <scope>NUCLEOTIDE SEQUENCE [LARGE SCALE GENOMIC DNA]</scope>
    <source>
        <strain evidence="1">GalUA</strain>
    </source>
</reference>
<accession>A0A7V7UBJ4</accession>
<name>A0A7V7UBJ4_9FIRM</name>
<dbReference type="RefSeq" id="WP_151144767.1">
    <property type="nucleotide sequence ID" value="NZ_WAGX01000005.1"/>
</dbReference>
<gene>
    <name evidence="1" type="ORF">F7O84_10600</name>
</gene>
<dbReference type="AlphaFoldDB" id="A0A7V7UBJ4"/>
<dbReference type="InterPro" id="IPR032349">
    <property type="entry name" value="DUF4865"/>
</dbReference>
<sequence>MIAMQYKIKLPDSYDMNTIRHRVSANGEKTDGFPDLIFKAYLMSEKYDTPESSNEYSPLYLWKNNEGMNRFIFNGYYDNILKTFGWQKINIGVPSLVELYENFSKSKFALEIEKEIIEVSTMKSLSFSQNFKECTGIVLIYNPDKWKYVEYYFFETLPENMLFFKIYKILHLSM</sequence>
<dbReference type="EMBL" id="WAGX01000005">
    <property type="protein sequence ID" value="KAB1438020.1"/>
    <property type="molecule type" value="Genomic_DNA"/>
</dbReference>
<reference evidence="1 2" key="1">
    <citation type="submission" date="2019-09" db="EMBL/GenBank/DDBJ databases">
        <authorList>
            <person name="Valk L.C."/>
        </authorList>
    </citation>
    <scope>NUCLEOTIDE SEQUENCE [LARGE SCALE GENOMIC DNA]</scope>
    <source>
        <strain evidence="1">GalUA</strain>
    </source>
</reference>
<evidence type="ECO:0000313" key="1">
    <source>
        <dbReference type="EMBL" id="KAB1438020.1"/>
    </source>
</evidence>
<comment type="caution">
    <text evidence="1">The sequence shown here is derived from an EMBL/GenBank/DDBJ whole genome shotgun (WGS) entry which is preliminary data.</text>
</comment>
<proteinExistence type="predicted"/>
<dbReference type="OrthoDB" id="2065010at2"/>
<dbReference type="Proteomes" id="UP000461768">
    <property type="component" value="Unassembled WGS sequence"/>
</dbReference>
<keyword evidence="2" id="KW-1185">Reference proteome</keyword>
<dbReference type="Pfam" id="PF16157">
    <property type="entry name" value="DUF4865"/>
    <property type="match status" value="1"/>
</dbReference>
<organism evidence="1 2">
    <name type="scientific">Candidatus Galacturonatibacter soehngenii</name>
    <dbReference type="NCBI Taxonomy" id="2307010"/>
    <lineage>
        <taxon>Bacteria</taxon>
        <taxon>Bacillati</taxon>
        <taxon>Bacillota</taxon>
        <taxon>Clostridia</taxon>
        <taxon>Lachnospirales</taxon>
        <taxon>Lachnospiraceae</taxon>
        <taxon>Candidatus Galacturonatibacter</taxon>
    </lineage>
</organism>
<protein>
    <submittedName>
        <fullName evidence="1">DUF4865 family protein</fullName>
    </submittedName>
</protein>